<evidence type="ECO:0000313" key="3">
    <source>
        <dbReference type="Proteomes" id="UP000485058"/>
    </source>
</evidence>
<dbReference type="SUPFAM" id="SSF48452">
    <property type="entry name" value="TPR-like"/>
    <property type="match status" value="1"/>
</dbReference>
<evidence type="ECO:0000313" key="2">
    <source>
        <dbReference type="EMBL" id="GFH16974.1"/>
    </source>
</evidence>
<evidence type="ECO:0000256" key="1">
    <source>
        <dbReference type="ARBA" id="ARBA00022737"/>
    </source>
</evidence>
<accession>A0A699ZDK9</accession>
<dbReference type="PANTHER" id="PTHR11246:SF1">
    <property type="entry name" value="PRE-MRNA-PROCESSING FACTOR 6"/>
    <property type="match status" value="1"/>
</dbReference>
<dbReference type="PANTHER" id="PTHR11246">
    <property type="entry name" value="PRE-MRNA SPLICING FACTOR"/>
    <property type="match status" value="1"/>
</dbReference>
<dbReference type="GO" id="GO:0071013">
    <property type="term" value="C:catalytic step 2 spliceosome"/>
    <property type="evidence" value="ECO:0007669"/>
    <property type="project" value="TreeGrafter"/>
</dbReference>
<name>A0A699ZDK9_HAELA</name>
<dbReference type="GO" id="GO:0046540">
    <property type="term" value="C:U4/U6 x U5 tri-snRNP complex"/>
    <property type="evidence" value="ECO:0007669"/>
    <property type="project" value="TreeGrafter"/>
</dbReference>
<dbReference type="GO" id="GO:0080188">
    <property type="term" value="P:gene silencing by siRNA-directed DNA methylation"/>
    <property type="evidence" value="ECO:0007669"/>
    <property type="project" value="TreeGrafter"/>
</dbReference>
<sequence>QIPDSVRLWTAAAALETDKVAQLRVLKKALERVPYSVSLWKAAIELVDVDDAKVMLDRAVECCPNQVDLWLALARLETYDNAKKVLNRARKALPAEQSIWVTAAQLEEANGNADMADKIVTRALRALESVGVVVTRESWIGFAEQAERTNMVATCRALVRAIALYHIDDEDREATLVGDAEEALKKHPPCVEVC</sequence>
<feature type="non-terminal residue" evidence="2">
    <location>
        <position position="1"/>
    </location>
</feature>
<dbReference type="InterPro" id="IPR003107">
    <property type="entry name" value="HAT"/>
</dbReference>
<keyword evidence="1" id="KW-0677">Repeat</keyword>
<dbReference type="GO" id="GO:2000636">
    <property type="term" value="P:positive regulation of primary miRNA processing"/>
    <property type="evidence" value="ECO:0007669"/>
    <property type="project" value="TreeGrafter"/>
</dbReference>
<gene>
    <name evidence="2" type="ORF">HaLaN_13501</name>
</gene>
<dbReference type="EMBL" id="BLLF01001078">
    <property type="protein sequence ID" value="GFH16974.1"/>
    <property type="molecule type" value="Genomic_DNA"/>
</dbReference>
<dbReference type="Gene3D" id="1.25.40.10">
    <property type="entry name" value="Tetratricopeptide repeat domain"/>
    <property type="match status" value="1"/>
</dbReference>
<dbReference type="InterPro" id="IPR011990">
    <property type="entry name" value="TPR-like_helical_dom_sf"/>
</dbReference>
<dbReference type="GO" id="GO:0000244">
    <property type="term" value="P:spliceosomal tri-snRNP complex assembly"/>
    <property type="evidence" value="ECO:0007669"/>
    <property type="project" value="TreeGrafter"/>
</dbReference>
<reference evidence="2 3" key="1">
    <citation type="submission" date="2020-02" db="EMBL/GenBank/DDBJ databases">
        <title>Draft genome sequence of Haematococcus lacustris strain NIES-144.</title>
        <authorList>
            <person name="Morimoto D."/>
            <person name="Nakagawa S."/>
            <person name="Yoshida T."/>
            <person name="Sawayama S."/>
        </authorList>
    </citation>
    <scope>NUCLEOTIDE SEQUENCE [LARGE SCALE GENOMIC DNA]</scope>
    <source>
        <strain evidence="2 3">NIES-144</strain>
    </source>
</reference>
<dbReference type="InterPro" id="IPR045075">
    <property type="entry name" value="Syf1-like"/>
</dbReference>
<keyword evidence="3" id="KW-1185">Reference proteome</keyword>
<comment type="caution">
    <text evidence="2">The sequence shown here is derived from an EMBL/GenBank/DDBJ whole genome shotgun (WGS) entry which is preliminary data.</text>
</comment>
<dbReference type="Proteomes" id="UP000485058">
    <property type="component" value="Unassembled WGS sequence"/>
</dbReference>
<organism evidence="2 3">
    <name type="scientific">Haematococcus lacustris</name>
    <name type="common">Green alga</name>
    <name type="synonym">Haematococcus pluvialis</name>
    <dbReference type="NCBI Taxonomy" id="44745"/>
    <lineage>
        <taxon>Eukaryota</taxon>
        <taxon>Viridiplantae</taxon>
        <taxon>Chlorophyta</taxon>
        <taxon>core chlorophytes</taxon>
        <taxon>Chlorophyceae</taxon>
        <taxon>CS clade</taxon>
        <taxon>Chlamydomonadales</taxon>
        <taxon>Haematococcaceae</taxon>
        <taxon>Haematococcus</taxon>
    </lineage>
</organism>
<dbReference type="AlphaFoldDB" id="A0A699ZDK9"/>
<proteinExistence type="predicted"/>
<dbReference type="SMART" id="SM00386">
    <property type="entry name" value="HAT"/>
    <property type="match status" value="2"/>
</dbReference>
<protein>
    <submittedName>
        <fullName evidence="2">TPR_REGION domain-containing protein</fullName>
    </submittedName>
</protein>